<name>A0ABP9DCL9_9BACT</name>
<dbReference type="InterPro" id="IPR007816">
    <property type="entry name" value="ResB-like_domain"/>
</dbReference>
<evidence type="ECO:0000256" key="6">
    <source>
        <dbReference type="SAM" id="Phobius"/>
    </source>
</evidence>
<feature type="domain" description="ResB-like" evidence="7">
    <location>
        <begin position="332"/>
        <end position="375"/>
    </location>
</feature>
<keyword evidence="4 6" id="KW-1133">Transmembrane helix</keyword>
<dbReference type="Proteomes" id="UP001500298">
    <property type="component" value="Unassembled WGS sequence"/>
</dbReference>
<keyword evidence="5 6" id="KW-0472">Membrane</keyword>
<comment type="caution">
    <text evidence="8">The sequence shown here is derived from an EMBL/GenBank/DDBJ whole genome shotgun (WGS) entry which is preliminary data.</text>
</comment>
<keyword evidence="3" id="KW-0201">Cytochrome c-type biogenesis</keyword>
<dbReference type="InterPro" id="IPR023494">
    <property type="entry name" value="Cyt_c_bgen_Ccs1/CcsB/ResB"/>
</dbReference>
<evidence type="ECO:0000259" key="7">
    <source>
        <dbReference type="Pfam" id="PF05140"/>
    </source>
</evidence>
<reference evidence="9" key="1">
    <citation type="journal article" date="2019" name="Int. J. Syst. Evol. Microbiol.">
        <title>The Global Catalogue of Microorganisms (GCM) 10K type strain sequencing project: providing services to taxonomists for standard genome sequencing and annotation.</title>
        <authorList>
            <consortium name="The Broad Institute Genomics Platform"/>
            <consortium name="The Broad Institute Genome Sequencing Center for Infectious Disease"/>
            <person name="Wu L."/>
            <person name="Ma J."/>
        </authorList>
    </citation>
    <scope>NUCLEOTIDE SEQUENCE [LARGE SCALE GENOMIC DNA]</scope>
    <source>
        <strain evidence="9">JCM 18326</strain>
    </source>
</reference>
<proteinExistence type="predicted"/>
<feature type="transmembrane region" description="Helical" evidence="6">
    <location>
        <begin position="130"/>
        <end position="152"/>
    </location>
</feature>
<evidence type="ECO:0000313" key="9">
    <source>
        <dbReference type="Proteomes" id="UP001500298"/>
    </source>
</evidence>
<dbReference type="RefSeq" id="WP_345370925.1">
    <property type="nucleotide sequence ID" value="NZ_BAABJX010000025.1"/>
</dbReference>
<feature type="transmembrane region" description="Helical" evidence="6">
    <location>
        <begin position="392"/>
        <end position="412"/>
    </location>
</feature>
<keyword evidence="9" id="KW-1185">Reference proteome</keyword>
<evidence type="ECO:0000256" key="4">
    <source>
        <dbReference type="ARBA" id="ARBA00022989"/>
    </source>
</evidence>
<comment type="subcellular location">
    <subcellularLocation>
        <location evidence="1">Membrane</location>
        <topology evidence="1">Multi-pass membrane protein</topology>
    </subcellularLocation>
</comment>
<keyword evidence="2 6" id="KW-0812">Transmembrane</keyword>
<dbReference type="EMBL" id="BAABJX010000025">
    <property type="protein sequence ID" value="GAA4832308.1"/>
    <property type="molecule type" value="Genomic_DNA"/>
</dbReference>
<accession>A0ABP9DCL9</accession>
<protein>
    <submittedName>
        <fullName evidence="8">Cytochrome c biogenesis protein ResB</fullName>
    </submittedName>
</protein>
<evidence type="ECO:0000256" key="1">
    <source>
        <dbReference type="ARBA" id="ARBA00004141"/>
    </source>
</evidence>
<organism evidence="8 9">
    <name type="scientific">Algivirga pacifica</name>
    <dbReference type="NCBI Taxonomy" id="1162670"/>
    <lineage>
        <taxon>Bacteria</taxon>
        <taxon>Pseudomonadati</taxon>
        <taxon>Bacteroidota</taxon>
        <taxon>Cytophagia</taxon>
        <taxon>Cytophagales</taxon>
        <taxon>Flammeovirgaceae</taxon>
        <taxon>Algivirga</taxon>
    </lineage>
</organism>
<dbReference type="Pfam" id="PF05140">
    <property type="entry name" value="ResB"/>
    <property type="match status" value="1"/>
</dbReference>
<dbReference type="PANTHER" id="PTHR31566">
    <property type="entry name" value="CYTOCHROME C BIOGENESIS PROTEIN CCS1, CHLOROPLASTIC"/>
    <property type="match status" value="1"/>
</dbReference>
<evidence type="ECO:0000256" key="3">
    <source>
        <dbReference type="ARBA" id="ARBA00022748"/>
    </source>
</evidence>
<evidence type="ECO:0000256" key="2">
    <source>
        <dbReference type="ARBA" id="ARBA00022692"/>
    </source>
</evidence>
<evidence type="ECO:0000313" key="8">
    <source>
        <dbReference type="EMBL" id="GAA4832308.1"/>
    </source>
</evidence>
<gene>
    <name evidence="8" type="ORF">GCM10023331_16920</name>
</gene>
<evidence type="ECO:0000256" key="5">
    <source>
        <dbReference type="ARBA" id="ARBA00023136"/>
    </source>
</evidence>
<feature type="transmembrane region" description="Helical" evidence="6">
    <location>
        <begin position="87"/>
        <end position="110"/>
    </location>
</feature>
<sequence length="422" mass="48150">MTKTIHQEAKKAIQKPLWVFPWQYKESFLVAAGILLTGLALQVSTGQELQPLIFPYNAIFMTVFWAGIAGVHFAFKNNSIVKWLRSVPASISSIVLVVFLVMIMGSIPQANFTQGVEKDIFGFSHMTTSWPFNLAMFFFLLTLGFTTINRVFPFQKRNIGFILNHFGLWLTVVSATMGAGDLERLMMDLYEGKVEYRAYDDQGNMQEMPIAFKLKDFKLDEFTPKLGIVNNKTGNLYLEEGNSMRMIEENSPYELMGWEFEVKKYFYESVRLSNGRYEPVNEMGAAPAAKVIARNLATGQTKEGWVSSGSFRRQFEGLPLTDEFSLIMTLPEAKKFSSEVEVFTYKGEKSQAVLEVNKPLEVEGWKVYQLSYDSNRGRWSTLSVVELVRDPWLPIVYLGIAMMLLGAIDIMWTGYKQKNNHE</sequence>
<dbReference type="PANTHER" id="PTHR31566:SF5">
    <property type="entry name" value="RESB-LIKE DOMAIN-CONTAINING PROTEIN"/>
    <property type="match status" value="1"/>
</dbReference>
<feature type="transmembrane region" description="Helical" evidence="6">
    <location>
        <begin position="56"/>
        <end position="75"/>
    </location>
</feature>
<feature type="transmembrane region" description="Helical" evidence="6">
    <location>
        <begin position="159"/>
        <end position="180"/>
    </location>
</feature>